<dbReference type="EMBL" id="NEWL01000006">
    <property type="protein sequence ID" value="OXB87820.1"/>
    <property type="molecule type" value="Genomic_DNA"/>
</dbReference>
<name>A0ABX4DFV7_9BACL</name>
<dbReference type="InterPro" id="IPR006076">
    <property type="entry name" value="FAD-dep_OxRdtase"/>
</dbReference>
<protein>
    <recommendedName>
        <fullName evidence="2">FAD dependent oxidoreductase domain-containing protein</fullName>
    </recommendedName>
</protein>
<keyword evidence="4" id="KW-1185">Reference proteome</keyword>
<dbReference type="RefSeq" id="WP_082816543.1">
    <property type="nucleotide sequence ID" value="NZ_NEWL01000006.1"/>
</dbReference>
<evidence type="ECO:0000256" key="1">
    <source>
        <dbReference type="SAM" id="MobiDB-lite"/>
    </source>
</evidence>
<dbReference type="Pfam" id="PF01266">
    <property type="entry name" value="DAO"/>
    <property type="match status" value="1"/>
</dbReference>
<gene>
    <name evidence="3" type="ORF">B9L21_07805</name>
</gene>
<evidence type="ECO:0000313" key="3">
    <source>
        <dbReference type="EMBL" id="OXB87820.1"/>
    </source>
</evidence>
<dbReference type="InterPro" id="IPR036188">
    <property type="entry name" value="FAD/NAD-bd_sf"/>
</dbReference>
<feature type="domain" description="FAD dependent oxidoreductase" evidence="2">
    <location>
        <begin position="6"/>
        <end position="75"/>
    </location>
</feature>
<dbReference type="Gene3D" id="3.50.50.60">
    <property type="entry name" value="FAD/NAD(P)-binding domain"/>
    <property type="match status" value="1"/>
</dbReference>
<organism evidence="3 4">
    <name type="scientific">Geobacillus uzenensis</name>
    <dbReference type="NCBI Taxonomy" id="129339"/>
    <lineage>
        <taxon>Bacteria</taxon>
        <taxon>Bacillati</taxon>
        <taxon>Bacillota</taxon>
        <taxon>Bacilli</taxon>
        <taxon>Bacillales</taxon>
        <taxon>Anoxybacillaceae</taxon>
        <taxon>Geobacillus</taxon>
    </lineage>
</organism>
<sequence length="82" mass="9225">MRRYEVIVIGSGLAGLACAWELVRRRHRVLVLERDGAVADDISSCAGAFVDHYRRPRAMDQGERGSDSFPSLCRRQHNRLAA</sequence>
<dbReference type="GeneID" id="32408362"/>
<evidence type="ECO:0000313" key="4">
    <source>
        <dbReference type="Proteomes" id="UP000198364"/>
    </source>
</evidence>
<dbReference type="SUPFAM" id="SSF51905">
    <property type="entry name" value="FAD/NAD(P)-binding domain"/>
    <property type="match status" value="1"/>
</dbReference>
<proteinExistence type="predicted"/>
<evidence type="ECO:0000259" key="2">
    <source>
        <dbReference type="Pfam" id="PF01266"/>
    </source>
</evidence>
<reference evidence="3 4" key="1">
    <citation type="submission" date="2017-05" db="EMBL/GenBank/DDBJ databases">
        <title>The genome sequence of Geobacillus uzenensis BGSC 92A1.</title>
        <authorList>
            <person name="Ramaloko W.T."/>
            <person name="Koen N."/>
            <person name="Polliack S."/>
            <person name="Aliyu H."/>
            <person name="Lebre P."/>
            <person name="Mohr T."/>
            <person name="Oswald F."/>
            <person name="Zwick M."/>
            <person name="Neumann A."/>
            <person name="Syldatk C."/>
            <person name="Cowan D."/>
            <person name="De Maayer P."/>
        </authorList>
    </citation>
    <scope>NUCLEOTIDE SEQUENCE [LARGE SCALE GENOMIC DNA]</scope>
    <source>
        <strain evidence="3 4">BGSC 92A1</strain>
    </source>
</reference>
<comment type="caution">
    <text evidence="3">The sequence shown here is derived from an EMBL/GenBank/DDBJ whole genome shotgun (WGS) entry which is preliminary data.</text>
</comment>
<accession>A0ABX4DFV7</accession>
<feature type="region of interest" description="Disordered" evidence="1">
    <location>
        <begin position="59"/>
        <end position="82"/>
    </location>
</feature>
<dbReference type="PROSITE" id="PS51257">
    <property type="entry name" value="PROKAR_LIPOPROTEIN"/>
    <property type="match status" value="1"/>
</dbReference>
<dbReference type="Proteomes" id="UP000198364">
    <property type="component" value="Unassembled WGS sequence"/>
</dbReference>